<accession>A0A7J9SJ37</accession>
<evidence type="ECO:0000256" key="2">
    <source>
        <dbReference type="ARBA" id="ARBA00023186"/>
    </source>
</evidence>
<dbReference type="InterPro" id="IPR002639">
    <property type="entry name" value="UreF"/>
</dbReference>
<comment type="caution">
    <text evidence="3">The sequence shown here is derived from an EMBL/GenBank/DDBJ whole genome shotgun (WGS) entry which is preliminary data.</text>
</comment>
<evidence type="ECO:0000313" key="3">
    <source>
        <dbReference type="EMBL" id="MBB6646036.1"/>
    </source>
</evidence>
<dbReference type="InterPro" id="IPR038277">
    <property type="entry name" value="UreF_sf"/>
</dbReference>
<protein>
    <submittedName>
        <fullName evidence="3">Urease accessory protein UreF</fullName>
    </submittedName>
</protein>
<evidence type="ECO:0000313" key="4">
    <source>
        <dbReference type="Proteomes" id="UP000546257"/>
    </source>
</evidence>
<dbReference type="Pfam" id="PF01730">
    <property type="entry name" value="UreF"/>
    <property type="match status" value="1"/>
</dbReference>
<dbReference type="PANTHER" id="PTHR33620:SF1">
    <property type="entry name" value="UREASE ACCESSORY PROTEIN F"/>
    <property type="match status" value="1"/>
</dbReference>
<dbReference type="Proteomes" id="UP000546257">
    <property type="component" value="Unassembled WGS sequence"/>
</dbReference>
<proteinExistence type="inferred from homology"/>
<dbReference type="HAMAP" id="MF_01385">
    <property type="entry name" value="UreF"/>
    <property type="match status" value="1"/>
</dbReference>
<keyword evidence="1" id="KW-0996">Nickel insertion</keyword>
<dbReference type="EMBL" id="JACKXD010000002">
    <property type="protein sequence ID" value="MBB6646036.1"/>
    <property type="molecule type" value="Genomic_DNA"/>
</dbReference>
<organism evidence="3 4">
    <name type="scientific">Halobellus ruber</name>
    <dbReference type="NCBI Taxonomy" id="2761102"/>
    <lineage>
        <taxon>Archaea</taxon>
        <taxon>Methanobacteriati</taxon>
        <taxon>Methanobacteriota</taxon>
        <taxon>Stenosarchaea group</taxon>
        <taxon>Halobacteria</taxon>
        <taxon>Halobacteriales</taxon>
        <taxon>Haloferacaceae</taxon>
        <taxon>Halobellus</taxon>
    </lineage>
</organism>
<dbReference type="PANTHER" id="PTHR33620">
    <property type="entry name" value="UREASE ACCESSORY PROTEIN F"/>
    <property type="match status" value="1"/>
</dbReference>
<dbReference type="PIRSF" id="PIRSF009467">
    <property type="entry name" value="Ureas_acces_UreF"/>
    <property type="match status" value="1"/>
</dbReference>
<dbReference type="Gene3D" id="1.10.4190.10">
    <property type="entry name" value="Urease accessory protein UreF"/>
    <property type="match status" value="1"/>
</dbReference>
<keyword evidence="2" id="KW-0143">Chaperone</keyword>
<name>A0A7J9SJ37_9EURY</name>
<reference evidence="3 4" key="1">
    <citation type="submission" date="2020-08" db="EMBL/GenBank/DDBJ databases">
        <authorList>
            <person name="Seo M.-J."/>
        </authorList>
    </citation>
    <scope>NUCLEOTIDE SEQUENCE [LARGE SCALE GENOMIC DNA]</scope>
    <source>
        <strain evidence="3 4">MBLA0160</strain>
    </source>
</reference>
<sequence length="229" mass="24496">MRDDATLEAFRLADSFLPVGTNSISSGIEQFVQEGRIENLDDLRAVLEAYLRNQVGTADLVALRAAHEAARDDDVAAVRAADRRLTAVTLPAEFREAATQSGARLLSLQRDLRSDPLLDAYAAAVDDGTAPGNHPVVLGAVAGRAGIAEREACLVYCHGFLTGLLGAAQRLLSVGHTGVQRALDRLRPTVRAAVDASDARTLDDLTSFTPLAEVLSADHERADRRLFLS</sequence>
<dbReference type="GO" id="GO:0016151">
    <property type="term" value="F:nickel cation binding"/>
    <property type="evidence" value="ECO:0007669"/>
    <property type="project" value="InterPro"/>
</dbReference>
<dbReference type="RefSeq" id="WP_185192392.1">
    <property type="nucleotide sequence ID" value="NZ_JACKXD010000002.1"/>
</dbReference>
<evidence type="ECO:0000256" key="1">
    <source>
        <dbReference type="ARBA" id="ARBA00022988"/>
    </source>
</evidence>
<gene>
    <name evidence="3" type="ORF">H5V44_07005</name>
</gene>
<dbReference type="AlphaFoldDB" id="A0A7J9SJ37"/>
<keyword evidence="4" id="KW-1185">Reference proteome</keyword>